<keyword evidence="1" id="KW-0175">Coiled coil</keyword>
<organism evidence="2">
    <name type="scientific">marine sediment metagenome</name>
    <dbReference type="NCBI Taxonomy" id="412755"/>
    <lineage>
        <taxon>unclassified sequences</taxon>
        <taxon>metagenomes</taxon>
        <taxon>ecological metagenomes</taxon>
    </lineage>
</organism>
<feature type="coiled-coil region" evidence="1">
    <location>
        <begin position="104"/>
        <end position="131"/>
    </location>
</feature>
<evidence type="ECO:0000313" key="2">
    <source>
        <dbReference type="EMBL" id="KKN39444.1"/>
    </source>
</evidence>
<dbReference type="EMBL" id="LAZR01001763">
    <property type="protein sequence ID" value="KKN39444.1"/>
    <property type="molecule type" value="Genomic_DNA"/>
</dbReference>
<evidence type="ECO:0000256" key="1">
    <source>
        <dbReference type="SAM" id="Coils"/>
    </source>
</evidence>
<accession>A0A0F9QA99</accession>
<name>A0A0F9QA99_9ZZZZ</name>
<gene>
    <name evidence="2" type="ORF">LCGC14_0743140</name>
</gene>
<dbReference type="AlphaFoldDB" id="A0A0F9QA99"/>
<comment type="caution">
    <text evidence="2">The sequence shown here is derived from an EMBL/GenBank/DDBJ whole genome shotgun (WGS) entry which is preliminary data.</text>
</comment>
<protein>
    <submittedName>
        <fullName evidence="2">Uncharacterized protein</fullName>
    </submittedName>
</protein>
<reference evidence="2" key="1">
    <citation type="journal article" date="2015" name="Nature">
        <title>Complex archaea that bridge the gap between prokaryotes and eukaryotes.</title>
        <authorList>
            <person name="Spang A."/>
            <person name="Saw J.H."/>
            <person name="Jorgensen S.L."/>
            <person name="Zaremba-Niedzwiedzka K."/>
            <person name="Martijn J."/>
            <person name="Lind A.E."/>
            <person name="van Eijk R."/>
            <person name="Schleper C."/>
            <person name="Guy L."/>
            <person name="Ettema T.J."/>
        </authorList>
    </citation>
    <scope>NUCLEOTIDE SEQUENCE</scope>
</reference>
<sequence length="133" mass="15188">MSENCAATSEKKLMDFLMDATEAKSEAEWFASRIIADLRTKLAEAEKKNEAFRKDISNHNYIIGQRDKLQADLTASKKRIYTEEAMSAMQHERDAFCKQNLENCKAKDKRIAELEGQVADLVEDLLKLKGETK</sequence>
<proteinExistence type="predicted"/>